<keyword evidence="1" id="KW-0540">Nuclease</keyword>
<dbReference type="AlphaFoldDB" id="A0A2P5CFG9"/>
<accession>A0A2P5CFG9</accession>
<protein>
    <submittedName>
        <fullName evidence="1">Endonuclease/exonuclease/phosphatase</fullName>
    </submittedName>
</protein>
<dbReference type="GO" id="GO:0004519">
    <property type="term" value="F:endonuclease activity"/>
    <property type="evidence" value="ECO:0007669"/>
    <property type="project" value="UniProtKB-KW"/>
</dbReference>
<comment type="caution">
    <text evidence="1">The sequence shown here is derived from an EMBL/GenBank/DDBJ whole genome shotgun (WGS) entry which is preliminary data.</text>
</comment>
<dbReference type="OrthoDB" id="1113909at2759"/>
<dbReference type="Proteomes" id="UP000237105">
    <property type="component" value="Unassembled WGS sequence"/>
</dbReference>
<evidence type="ECO:0000313" key="2">
    <source>
        <dbReference type="Proteomes" id="UP000237105"/>
    </source>
</evidence>
<keyword evidence="2" id="KW-1185">Reference proteome</keyword>
<organism evidence="1 2">
    <name type="scientific">Parasponia andersonii</name>
    <name type="common">Sponia andersonii</name>
    <dbReference type="NCBI Taxonomy" id="3476"/>
    <lineage>
        <taxon>Eukaryota</taxon>
        <taxon>Viridiplantae</taxon>
        <taxon>Streptophyta</taxon>
        <taxon>Embryophyta</taxon>
        <taxon>Tracheophyta</taxon>
        <taxon>Spermatophyta</taxon>
        <taxon>Magnoliopsida</taxon>
        <taxon>eudicotyledons</taxon>
        <taxon>Gunneridae</taxon>
        <taxon>Pentapetalae</taxon>
        <taxon>rosids</taxon>
        <taxon>fabids</taxon>
        <taxon>Rosales</taxon>
        <taxon>Cannabaceae</taxon>
        <taxon>Parasponia</taxon>
    </lineage>
</organism>
<dbReference type="SUPFAM" id="SSF56219">
    <property type="entry name" value="DNase I-like"/>
    <property type="match status" value="1"/>
</dbReference>
<name>A0A2P5CFG9_PARAD</name>
<keyword evidence="1" id="KW-0255">Endonuclease</keyword>
<keyword evidence="1" id="KW-0378">Hydrolase</keyword>
<dbReference type="GO" id="GO:0004527">
    <property type="term" value="F:exonuclease activity"/>
    <property type="evidence" value="ECO:0007669"/>
    <property type="project" value="UniProtKB-KW"/>
</dbReference>
<proteinExistence type="predicted"/>
<evidence type="ECO:0000313" key="1">
    <source>
        <dbReference type="EMBL" id="PON59801.1"/>
    </source>
</evidence>
<dbReference type="InterPro" id="IPR036691">
    <property type="entry name" value="Endo/exonu/phosph_ase_sf"/>
</dbReference>
<reference evidence="2" key="1">
    <citation type="submission" date="2016-06" db="EMBL/GenBank/DDBJ databases">
        <title>Parallel loss of symbiosis genes in relatives of nitrogen-fixing non-legume Parasponia.</title>
        <authorList>
            <person name="Van Velzen R."/>
            <person name="Holmer R."/>
            <person name="Bu F."/>
            <person name="Rutten L."/>
            <person name="Van Zeijl A."/>
            <person name="Liu W."/>
            <person name="Santuari L."/>
            <person name="Cao Q."/>
            <person name="Sharma T."/>
            <person name="Shen D."/>
            <person name="Roswanjaya Y."/>
            <person name="Wardhani T."/>
            <person name="Kalhor M.S."/>
            <person name="Jansen J."/>
            <person name="Van den Hoogen J."/>
            <person name="Gungor B."/>
            <person name="Hartog M."/>
            <person name="Hontelez J."/>
            <person name="Verver J."/>
            <person name="Yang W.-C."/>
            <person name="Schijlen E."/>
            <person name="Repin R."/>
            <person name="Schilthuizen M."/>
            <person name="Schranz E."/>
            <person name="Heidstra R."/>
            <person name="Miyata K."/>
            <person name="Fedorova E."/>
            <person name="Kohlen W."/>
            <person name="Bisseling T."/>
            <person name="Smit S."/>
            <person name="Geurts R."/>
        </authorList>
    </citation>
    <scope>NUCLEOTIDE SEQUENCE [LARGE SCALE GENOMIC DNA]</scope>
    <source>
        <strain evidence="2">cv. WU1-14</strain>
    </source>
</reference>
<gene>
    <name evidence="1" type="ORF">PanWU01x14_156960</name>
</gene>
<keyword evidence="1" id="KW-0269">Exonuclease</keyword>
<sequence>MRIADGFFPNSNDGLVNIERLEKKRDPWLVMGDFNEILSQRDKSGSSYVLSIERLGWAMINQHWLPCNKNIELEHLDFYNSDHRALLVTIQDQMDAQNIFTSVGENNEALEQVLATIDSSVTDSMNSKLICPFVADEV</sequence>
<dbReference type="EMBL" id="JXTB01000136">
    <property type="protein sequence ID" value="PON59801.1"/>
    <property type="molecule type" value="Genomic_DNA"/>
</dbReference>